<dbReference type="GO" id="GO:0003677">
    <property type="term" value="F:DNA binding"/>
    <property type="evidence" value="ECO:0007669"/>
    <property type="project" value="InterPro"/>
</dbReference>
<reference evidence="3 4" key="1">
    <citation type="submission" date="2017-04" db="EMBL/GenBank/DDBJ databases">
        <authorList>
            <person name="Afonso C.L."/>
            <person name="Miller P.J."/>
            <person name="Scott M.A."/>
            <person name="Spackman E."/>
            <person name="Goraichik I."/>
            <person name="Dimitrov K.M."/>
            <person name="Suarez D.L."/>
            <person name="Swayne D.E."/>
        </authorList>
    </citation>
    <scope>NUCLEOTIDE SEQUENCE [LARGE SCALE GENOMIC DNA]</scope>
    <source>
        <strain evidence="3 4">DSM 5090</strain>
    </source>
</reference>
<dbReference type="EMBL" id="FWXI01000008">
    <property type="protein sequence ID" value="SMC74724.1"/>
    <property type="molecule type" value="Genomic_DNA"/>
</dbReference>
<keyword evidence="1" id="KW-0175">Coiled coil</keyword>
<feature type="coiled-coil region" evidence="1">
    <location>
        <begin position="145"/>
        <end position="179"/>
    </location>
</feature>
<gene>
    <name evidence="3" type="ORF">SAMN04488500_10840</name>
</gene>
<dbReference type="InterPro" id="IPR009061">
    <property type="entry name" value="DNA-bd_dom_put_sf"/>
</dbReference>
<protein>
    <submittedName>
        <fullName evidence="3">MerR HTH family regulatory protein</fullName>
    </submittedName>
</protein>
<organism evidence="3 4">
    <name type="scientific">Sporomusa malonica</name>
    <dbReference type="NCBI Taxonomy" id="112901"/>
    <lineage>
        <taxon>Bacteria</taxon>
        <taxon>Bacillati</taxon>
        <taxon>Bacillota</taxon>
        <taxon>Negativicutes</taxon>
        <taxon>Selenomonadales</taxon>
        <taxon>Sporomusaceae</taxon>
        <taxon>Sporomusa</taxon>
    </lineage>
</organism>
<evidence type="ECO:0000256" key="1">
    <source>
        <dbReference type="SAM" id="Coils"/>
    </source>
</evidence>
<name>A0A1W2BPN1_9FIRM</name>
<keyword evidence="4" id="KW-1185">Reference proteome</keyword>
<evidence type="ECO:0000313" key="3">
    <source>
        <dbReference type="EMBL" id="SMC74724.1"/>
    </source>
</evidence>
<dbReference type="Gene3D" id="1.10.1660.10">
    <property type="match status" value="1"/>
</dbReference>
<proteinExistence type="predicted"/>
<dbReference type="Proteomes" id="UP000192738">
    <property type="component" value="Unassembled WGS sequence"/>
</dbReference>
<dbReference type="STRING" id="112901.SAMN04488500_10840"/>
<dbReference type="GO" id="GO:0006355">
    <property type="term" value="P:regulation of DNA-templated transcription"/>
    <property type="evidence" value="ECO:0007669"/>
    <property type="project" value="InterPro"/>
</dbReference>
<evidence type="ECO:0000259" key="2">
    <source>
        <dbReference type="Pfam" id="PF13411"/>
    </source>
</evidence>
<dbReference type="AlphaFoldDB" id="A0A1W2BPN1"/>
<accession>A0A1W2BPN1</accession>
<dbReference type="InterPro" id="IPR000551">
    <property type="entry name" value="MerR-type_HTH_dom"/>
</dbReference>
<dbReference type="SUPFAM" id="SSF46955">
    <property type="entry name" value="Putative DNA-binding domain"/>
    <property type="match status" value="1"/>
</dbReference>
<sequence length="210" mass="23833">MAANVIATTKTQGVVFMTELLSIKDISQELGIPQSTLRYYRDIFMDYLPAMGEGKRKRFYPEAVEVFQAIAKCMHQNKSADEITNELNNRFSRFIEVDPEPQESSATYSQTNEISQTQALSTISPIDGSALMAVIASQNQALQQIAATINMVNGQQEELSSLKQEVTRLEERLETELTDHFQLVEARLRQITEDKGNNKPKSFWQRLFSC</sequence>
<evidence type="ECO:0000313" key="4">
    <source>
        <dbReference type="Proteomes" id="UP000192738"/>
    </source>
</evidence>
<feature type="domain" description="HTH merR-type" evidence="2">
    <location>
        <begin position="22"/>
        <end position="88"/>
    </location>
</feature>
<dbReference type="Pfam" id="PF13411">
    <property type="entry name" value="MerR_1"/>
    <property type="match status" value="1"/>
</dbReference>